<dbReference type="AlphaFoldDB" id="A0A1H7H9T7"/>
<evidence type="ECO:0000313" key="3">
    <source>
        <dbReference type="Proteomes" id="UP000199120"/>
    </source>
</evidence>
<accession>A0A1H7H9T7</accession>
<proteinExistence type="predicted"/>
<organism evidence="2 3">
    <name type="scientific">Paraburkholderia caballeronis</name>
    <dbReference type="NCBI Taxonomy" id="416943"/>
    <lineage>
        <taxon>Bacteria</taxon>
        <taxon>Pseudomonadati</taxon>
        <taxon>Pseudomonadota</taxon>
        <taxon>Betaproteobacteria</taxon>
        <taxon>Burkholderiales</taxon>
        <taxon>Burkholderiaceae</taxon>
        <taxon>Paraburkholderia</taxon>
    </lineage>
</organism>
<dbReference type="EMBL" id="FOAJ01000002">
    <property type="protein sequence ID" value="SEK46988.1"/>
    <property type="molecule type" value="Genomic_DNA"/>
</dbReference>
<gene>
    <name evidence="2" type="ORF">SAMN05192542_102185</name>
</gene>
<keyword evidence="3" id="KW-1185">Reference proteome</keyword>
<name>A0A1H7H9T7_9BURK</name>
<dbReference type="Proteomes" id="UP000199120">
    <property type="component" value="Unassembled WGS sequence"/>
</dbReference>
<reference evidence="3" key="1">
    <citation type="submission" date="2016-10" db="EMBL/GenBank/DDBJ databases">
        <authorList>
            <person name="Varghese N."/>
            <person name="Submissions S."/>
        </authorList>
    </citation>
    <scope>NUCLEOTIDE SEQUENCE [LARGE SCALE GENOMIC DNA]</scope>
    <source>
        <strain evidence="3">LMG 26416</strain>
    </source>
</reference>
<sequence length="133" mass="14042">MVEAWAENTFKRRMDLGEQAANAIAGLSDLGGEIVVEAAQHGEFGELLVGQSKRAQRVRHRAGSFGNDCGITGIGLGFTGMQVGDAAHGQSRQIGNEYAPSAGDGYRKRTDGGWLVDDEQESAVSLEFGDEGA</sequence>
<protein>
    <submittedName>
        <fullName evidence="2">Uncharacterized protein</fullName>
    </submittedName>
</protein>
<feature type="region of interest" description="Disordered" evidence="1">
    <location>
        <begin position="87"/>
        <end position="114"/>
    </location>
</feature>
<evidence type="ECO:0000256" key="1">
    <source>
        <dbReference type="SAM" id="MobiDB-lite"/>
    </source>
</evidence>
<evidence type="ECO:0000313" key="2">
    <source>
        <dbReference type="EMBL" id="SEK46988.1"/>
    </source>
</evidence>